<dbReference type="Proteomes" id="UP000433309">
    <property type="component" value="Unassembled WGS sequence"/>
</dbReference>
<protein>
    <submittedName>
        <fullName evidence="2">Uncharacterized protein</fullName>
    </submittedName>
</protein>
<dbReference type="AlphaFoldDB" id="A0A6I2KVS4"/>
<feature type="transmembrane region" description="Helical" evidence="1">
    <location>
        <begin position="129"/>
        <end position="153"/>
    </location>
</feature>
<keyword evidence="3" id="KW-1185">Reference proteome</keyword>
<keyword evidence="1" id="KW-0472">Membrane</keyword>
<proteinExistence type="predicted"/>
<comment type="caution">
    <text evidence="2">The sequence shown here is derived from an EMBL/GenBank/DDBJ whole genome shotgun (WGS) entry which is preliminary data.</text>
</comment>
<keyword evidence="1" id="KW-0812">Transmembrane</keyword>
<keyword evidence="1" id="KW-1133">Transmembrane helix</keyword>
<evidence type="ECO:0000256" key="1">
    <source>
        <dbReference type="SAM" id="Phobius"/>
    </source>
</evidence>
<evidence type="ECO:0000313" key="2">
    <source>
        <dbReference type="EMBL" id="MRW89821.1"/>
    </source>
</evidence>
<sequence>MDLVLSGIGLLLILPVWRYIVKRSLLDTHRDKLFDLRDELRDKFHASGWDMGGPVYKQLRDLLNGYLRYTESFQFIEFIVIETGIQRNPELQAEMKARFEKVFAGMDEEQRHFAIGLRKEARRVMMSHMILSSFPLALITAVLFPFVALYMVLRASMESISSTGLSFSRSARELRELVAAFAKLVVARIAKAFLVEDLVEEYSYRQAHLASNNSSRQS</sequence>
<evidence type="ECO:0000313" key="3">
    <source>
        <dbReference type="Proteomes" id="UP000433309"/>
    </source>
</evidence>
<dbReference type="EMBL" id="WKJK01000003">
    <property type="protein sequence ID" value="MRW89821.1"/>
    <property type="molecule type" value="Genomic_DNA"/>
</dbReference>
<gene>
    <name evidence="2" type="ORF">GJ699_07485</name>
</gene>
<organism evidence="2 3">
    <name type="scientific">Duganella guangzhouensis</name>
    <dbReference type="NCBI Taxonomy" id="2666084"/>
    <lineage>
        <taxon>Bacteria</taxon>
        <taxon>Pseudomonadati</taxon>
        <taxon>Pseudomonadota</taxon>
        <taxon>Betaproteobacteria</taxon>
        <taxon>Burkholderiales</taxon>
        <taxon>Oxalobacteraceae</taxon>
        <taxon>Telluria group</taxon>
        <taxon>Duganella</taxon>
    </lineage>
</organism>
<name>A0A6I2KVS4_9BURK</name>
<dbReference type="RefSeq" id="WP_154374671.1">
    <property type="nucleotide sequence ID" value="NZ_WKJK01000003.1"/>
</dbReference>
<accession>A0A6I2KVS4</accession>
<reference evidence="2 3" key="1">
    <citation type="submission" date="2019-11" db="EMBL/GenBank/DDBJ databases">
        <title>Novel species isolated from a subtropical stream in China.</title>
        <authorList>
            <person name="Lu H."/>
        </authorList>
    </citation>
    <scope>NUCLEOTIDE SEQUENCE [LARGE SCALE GENOMIC DNA]</scope>
    <source>
        <strain evidence="2 3">FT80W</strain>
    </source>
</reference>